<proteinExistence type="predicted"/>
<organism evidence="1 2">
    <name type="scientific">Daphnia magna</name>
    <dbReference type="NCBI Taxonomy" id="35525"/>
    <lineage>
        <taxon>Eukaryota</taxon>
        <taxon>Metazoa</taxon>
        <taxon>Ecdysozoa</taxon>
        <taxon>Arthropoda</taxon>
        <taxon>Crustacea</taxon>
        <taxon>Branchiopoda</taxon>
        <taxon>Diplostraca</taxon>
        <taxon>Cladocera</taxon>
        <taxon>Anomopoda</taxon>
        <taxon>Daphniidae</taxon>
        <taxon>Daphnia</taxon>
    </lineage>
</organism>
<dbReference type="EMBL" id="LRGB01016001">
    <property type="protein sequence ID" value="KZR98738.1"/>
    <property type="molecule type" value="Genomic_DNA"/>
</dbReference>
<comment type="caution">
    <text evidence="1">The sequence shown here is derived from an EMBL/GenBank/DDBJ whole genome shotgun (WGS) entry which is preliminary data.</text>
</comment>
<sequence length="132" mass="14845">MITSGVYWPAKSTHQFEWINRVRFRQCRPTAAPSSKNPSNLSAGDTPLPESVDYSLILPISGGPMSCRNSAITQVFLKFSGRWLYWAGISNSPFPGKSVPRPPSVQEMFADPALPPEMRSWVRNEDPRYLQC</sequence>
<evidence type="ECO:0000313" key="1">
    <source>
        <dbReference type="EMBL" id="KZR98738.1"/>
    </source>
</evidence>
<evidence type="ECO:0000313" key="2">
    <source>
        <dbReference type="Proteomes" id="UP000076858"/>
    </source>
</evidence>
<reference evidence="1 2" key="1">
    <citation type="submission" date="2016-03" db="EMBL/GenBank/DDBJ databases">
        <title>EvidentialGene: Evidence-directed Construction of Genes on Genomes.</title>
        <authorList>
            <person name="Gilbert D.G."/>
            <person name="Choi J.-H."/>
            <person name="Mockaitis K."/>
            <person name="Colbourne J."/>
            <person name="Pfrender M."/>
        </authorList>
    </citation>
    <scope>NUCLEOTIDE SEQUENCE [LARGE SCALE GENOMIC DNA]</scope>
    <source>
        <strain evidence="1 2">Xinb3</strain>
        <tissue evidence="1">Complete organism</tissue>
    </source>
</reference>
<name>A0A164GAS4_9CRUS</name>
<accession>A0A164GAS4</accession>
<dbReference type="AlphaFoldDB" id="A0A164GAS4"/>
<dbReference type="Proteomes" id="UP000076858">
    <property type="component" value="Unassembled WGS sequence"/>
</dbReference>
<gene>
    <name evidence="1" type="ORF">APZ42_005708</name>
</gene>
<keyword evidence="2" id="KW-1185">Reference proteome</keyword>
<protein>
    <submittedName>
        <fullName evidence="1">Uncharacterized protein</fullName>
    </submittedName>
</protein>